<feature type="non-terminal residue" evidence="1">
    <location>
        <position position="1"/>
    </location>
</feature>
<protein>
    <submittedName>
        <fullName evidence="1">Uncharacterized protein</fullName>
    </submittedName>
</protein>
<reference evidence="1" key="1">
    <citation type="submission" date="2024-09" db="EMBL/GenBank/DDBJ databases">
        <title>Black Yeasts Isolated from many extreme environments.</title>
        <authorList>
            <person name="Coleine C."/>
            <person name="Stajich J.E."/>
            <person name="Selbmann L."/>
        </authorList>
    </citation>
    <scope>NUCLEOTIDE SEQUENCE</scope>
    <source>
        <strain evidence="1">CCFEE 5737</strain>
    </source>
</reference>
<evidence type="ECO:0000313" key="2">
    <source>
        <dbReference type="Proteomes" id="UP001186974"/>
    </source>
</evidence>
<organism evidence="1 2">
    <name type="scientific">Coniosporium uncinatum</name>
    <dbReference type="NCBI Taxonomy" id="93489"/>
    <lineage>
        <taxon>Eukaryota</taxon>
        <taxon>Fungi</taxon>
        <taxon>Dikarya</taxon>
        <taxon>Ascomycota</taxon>
        <taxon>Pezizomycotina</taxon>
        <taxon>Dothideomycetes</taxon>
        <taxon>Dothideomycetes incertae sedis</taxon>
        <taxon>Coniosporium</taxon>
    </lineage>
</organism>
<accession>A0ACC3DEE8</accession>
<sequence length="273" mass="30355">NANPRTHQPILAVEPLRHAVLRLDPTAGTFTSTHLLFLRMCMSAGAYSETLPVTQKAIHSFASSDKETGALDGRPLCADFPSSYFFLTYGNGLTYTITNVEVYEYFLLAGMACIALEHYEMALLHLEHVITAPAQNTAHVHMVEAYQKWVLLSCLVHGTCSLTLKSASASALKTMKGYAKPYESLAESFARAGSEKLIAEYEVGLERWHNDGNLGLVQQLVAHHSRFWIKNLQKTFSTIAVEQVASELNKTSEETTQYLETLINQRQINATIE</sequence>
<gene>
    <name evidence="1" type="ORF">LTS18_001812</name>
</gene>
<comment type="caution">
    <text evidence="1">The sequence shown here is derived from an EMBL/GenBank/DDBJ whole genome shotgun (WGS) entry which is preliminary data.</text>
</comment>
<proteinExistence type="predicted"/>
<evidence type="ECO:0000313" key="1">
    <source>
        <dbReference type="EMBL" id="KAK3066330.1"/>
    </source>
</evidence>
<dbReference type="Proteomes" id="UP001186974">
    <property type="component" value="Unassembled WGS sequence"/>
</dbReference>
<keyword evidence="2" id="KW-1185">Reference proteome</keyword>
<name>A0ACC3DEE8_9PEZI</name>
<feature type="non-terminal residue" evidence="1">
    <location>
        <position position="273"/>
    </location>
</feature>
<dbReference type="EMBL" id="JAWDJW010005890">
    <property type="protein sequence ID" value="KAK3066330.1"/>
    <property type="molecule type" value="Genomic_DNA"/>
</dbReference>